<protein>
    <submittedName>
        <fullName evidence="1">Uncharacterized protein</fullName>
    </submittedName>
</protein>
<name>A0A561C4E4_9BURK</name>
<dbReference type="AlphaFoldDB" id="A0A561C4E4"/>
<proteinExistence type="predicted"/>
<comment type="caution">
    <text evidence="1">The sequence shown here is derived from an EMBL/GenBank/DDBJ whole genome shotgun (WGS) entry which is preliminary data.</text>
</comment>
<evidence type="ECO:0000313" key="1">
    <source>
        <dbReference type="EMBL" id="TWD86066.1"/>
    </source>
</evidence>
<reference evidence="1 2" key="1">
    <citation type="submission" date="2019-06" db="EMBL/GenBank/DDBJ databases">
        <title>Sorghum-associated microbial communities from plants grown in Nebraska, USA.</title>
        <authorList>
            <person name="Schachtman D."/>
        </authorList>
    </citation>
    <scope>NUCLEOTIDE SEQUENCE [LARGE SCALE GENOMIC DNA]</scope>
    <source>
        <strain evidence="1 2">T529</strain>
    </source>
</reference>
<dbReference type="EMBL" id="VIVL01000004">
    <property type="protein sequence ID" value="TWD86066.1"/>
    <property type="molecule type" value="Genomic_DNA"/>
</dbReference>
<gene>
    <name evidence="1" type="ORF">FB547_1048</name>
</gene>
<dbReference type="Proteomes" id="UP000319722">
    <property type="component" value="Unassembled WGS sequence"/>
</dbReference>
<accession>A0A561C4E4</accession>
<sequence length="303" mass="33441">MVVLSSCSFTKRVLVNPQLTVSTIRARRLAPFAQEWARRITAAPSVARAGDLYGGPGVSSALAAARRLGCPSYFVSAGLSLVSAHRWVPSYDLSVSQAASCPPAVANGEASAADWWETLNSEFGRSQPIASLVRRSDGPVLIALPEPYVRMVSRDLISLSTSQQSKLRLIVARNTRVPNELQPCVLRYDERLAGLATAPGGANSYFPQRALGHFAELLSRHRHGDVDIATHRRWVEADLARAKPIEVPKRSVQTDLEVFRWIKNVDPLSTRSVTALLRAFREAGRACEQNRFRRLVEHSRRPV</sequence>
<organism evidence="1 2">
    <name type="scientific">Variovorax beijingensis</name>
    <dbReference type="NCBI Taxonomy" id="2496117"/>
    <lineage>
        <taxon>Bacteria</taxon>
        <taxon>Pseudomonadati</taxon>
        <taxon>Pseudomonadota</taxon>
        <taxon>Betaproteobacteria</taxon>
        <taxon>Burkholderiales</taxon>
        <taxon>Comamonadaceae</taxon>
        <taxon>Variovorax</taxon>
    </lineage>
</organism>
<evidence type="ECO:0000313" key="2">
    <source>
        <dbReference type="Proteomes" id="UP000319722"/>
    </source>
</evidence>